<keyword evidence="5" id="KW-1185">Reference proteome</keyword>
<evidence type="ECO:0000313" key="4">
    <source>
        <dbReference type="EMBL" id="POY36232.1"/>
    </source>
</evidence>
<dbReference type="PROSITE" id="PS00194">
    <property type="entry name" value="THIOREDOXIN_1"/>
    <property type="match status" value="1"/>
</dbReference>
<keyword evidence="1" id="KW-0676">Redox-active center</keyword>
<dbReference type="InterPro" id="IPR036249">
    <property type="entry name" value="Thioredoxin-like_sf"/>
</dbReference>
<keyword evidence="2" id="KW-0732">Signal</keyword>
<dbReference type="Gene3D" id="3.40.30.10">
    <property type="entry name" value="Glutaredoxin"/>
    <property type="match status" value="1"/>
</dbReference>
<sequence>MKNLLIIVMLLFCSFTGFSQQVKPIKFEQLRQIITSNNDTTYVINFWATWCAPCVKELPNFIQLQKEYKTDKLKVILISMDFRSKLESSVEPFVKKKNIPLEVYLLDEQDQGSVIDKIDTSWSGVLPGTLVLNNKQEYRKFYERDFTYSELKETYLSSKK</sequence>
<dbReference type="Proteomes" id="UP000236893">
    <property type="component" value="Unassembled WGS sequence"/>
</dbReference>
<comment type="caution">
    <text evidence="4">The sequence shown here is derived from an EMBL/GenBank/DDBJ whole genome shotgun (WGS) entry which is preliminary data.</text>
</comment>
<dbReference type="InterPro" id="IPR017937">
    <property type="entry name" value="Thioredoxin_CS"/>
</dbReference>
<dbReference type="InterPro" id="IPR000866">
    <property type="entry name" value="AhpC/TSA"/>
</dbReference>
<dbReference type="OrthoDB" id="9815205at2"/>
<dbReference type="AlphaFoldDB" id="A0A2S5A1U5"/>
<accession>A0A2S5A1U5</accession>
<dbReference type="SUPFAM" id="SSF52833">
    <property type="entry name" value="Thioredoxin-like"/>
    <property type="match status" value="1"/>
</dbReference>
<gene>
    <name evidence="4" type="ORF">C3K47_10775</name>
</gene>
<dbReference type="RefSeq" id="WP_103789151.1">
    <property type="nucleotide sequence ID" value="NZ_PQVF01000007.1"/>
</dbReference>
<dbReference type="Pfam" id="PF00578">
    <property type="entry name" value="AhpC-TSA"/>
    <property type="match status" value="1"/>
</dbReference>
<protein>
    <submittedName>
        <fullName evidence="4">Redoxin</fullName>
    </submittedName>
</protein>
<dbReference type="PROSITE" id="PS51352">
    <property type="entry name" value="THIOREDOXIN_2"/>
    <property type="match status" value="1"/>
</dbReference>
<dbReference type="GO" id="GO:0016209">
    <property type="term" value="F:antioxidant activity"/>
    <property type="evidence" value="ECO:0007669"/>
    <property type="project" value="InterPro"/>
</dbReference>
<dbReference type="PANTHER" id="PTHR42852">
    <property type="entry name" value="THIOL:DISULFIDE INTERCHANGE PROTEIN DSBE"/>
    <property type="match status" value="1"/>
</dbReference>
<evidence type="ECO:0000259" key="3">
    <source>
        <dbReference type="PROSITE" id="PS51352"/>
    </source>
</evidence>
<dbReference type="PANTHER" id="PTHR42852:SF17">
    <property type="entry name" value="THIOREDOXIN-LIKE PROTEIN HI_1115"/>
    <property type="match status" value="1"/>
</dbReference>
<dbReference type="CDD" id="cd02966">
    <property type="entry name" value="TlpA_like_family"/>
    <property type="match status" value="1"/>
</dbReference>
<dbReference type="EMBL" id="PQVF01000007">
    <property type="protein sequence ID" value="POY36232.1"/>
    <property type="molecule type" value="Genomic_DNA"/>
</dbReference>
<evidence type="ECO:0000256" key="1">
    <source>
        <dbReference type="ARBA" id="ARBA00023284"/>
    </source>
</evidence>
<feature type="signal peptide" evidence="2">
    <location>
        <begin position="1"/>
        <end position="19"/>
    </location>
</feature>
<feature type="domain" description="Thioredoxin" evidence="3">
    <location>
        <begin position="4"/>
        <end position="147"/>
    </location>
</feature>
<evidence type="ECO:0000256" key="2">
    <source>
        <dbReference type="SAM" id="SignalP"/>
    </source>
</evidence>
<dbReference type="InterPro" id="IPR013766">
    <property type="entry name" value="Thioredoxin_domain"/>
</dbReference>
<organism evidence="4 5">
    <name type="scientific">Solitalea longa</name>
    <dbReference type="NCBI Taxonomy" id="2079460"/>
    <lineage>
        <taxon>Bacteria</taxon>
        <taxon>Pseudomonadati</taxon>
        <taxon>Bacteroidota</taxon>
        <taxon>Sphingobacteriia</taxon>
        <taxon>Sphingobacteriales</taxon>
        <taxon>Sphingobacteriaceae</taxon>
        <taxon>Solitalea</taxon>
    </lineage>
</organism>
<dbReference type="InterPro" id="IPR050553">
    <property type="entry name" value="Thioredoxin_ResA/DsbE_sf"/>
</dbReference>
<feature type="chain" id="PRO_5015592053" evidence="2">
    <location>
        <begin position="20"/>
        <end position="160"/>
    </location>
</feature>
<evidence type="ECO:0000313" key="5">
    <source>
        <dbReference type="Proteomes" id="UP000236893"/>
    </source>
</evidence>
<proteinExistence type="predicted"/>
<dbReference type="GO" id="GO:0016491">
    <property type="term" value="F:oxidoreductase activity"/>
    <property type="evidence" value="ECO:0007669"/>
    <property type="project" value="InterPro"/>
</dbReference>
<name>A0A2S5A1U5_9SPHI</name>
<reference evidence="4 5" key="1">
    <citation type="submission" date="2018-01" db="EMBL/GenBank/DDBJ databases">
        <authorList>
            <person name="Gaut B.S."/>
            <person name="Morton B.R."/>
            <person name="Clegg M.T."/>
            <person name="Duvall M.R."/>
        </authorList>
    </citation>
    <scope>NUCLEOTIDE SEQUENCE [LARGE SCALE GENOMIC DNA]</scope>
    <source>
        <strain evidence="4 5">HR-AV</strain>
    </source>
</reference>